<dbReference type="InterPro" id="IPR027417">
    <property type="entry name" value="P-loop_NTPase"/>
</dbReference>
<dbReference type="EC" id="2.7.4.9" evidence="1"/>
<keyword evidence="1" id="KW-0547">Nucleotide-binding</keyword>
<dbReference type="SUPFAM" id="SSF52540">
    <property type="entry name" value="P-loop containing nucleoside triphosphate hydrolases"/>
    <property type="match status" value="1"/>
</dbReference>
<proteinExistence type="inferred from homology"/>
<comment type="catalytic activity">
    <reaction evidence="1">
        <text>dTMP + ATP = dTDP + ADP</text>
        <dbReference type="Rhea" id="RHEA:13517"/>
        <dbReference type="ChEBI" id="CHEBI:30616"/>
        <dbReference type="ChEBI" id="CHEBI:58369"/>
        <dbReference type="ChEBI" id="CHEBI:63528"/>
        <dbReference type="ChEBI" id="CHEBI:456216"/>
        <dbReference type="EC" id="2.7.4.9"/>
    </reaction>
</comment>
<gene>
    <name evidence="1" type="primary">tmk</name>
    <name evidence="3" type="ORF">A3D72_04720</name>
</gene>
<protein>
    <recommendedName>
        <fullName evidence="1">Thymidylate kinase</fullName>
        <ecNumber evidence="1">2.7.4.9</ecNumber>
    </recommendedName>
    <alternativeName>
        <fullName evidence="1">dTMP kinase</fullName>
    </alternativeName>
</protein>
<dbReference type="InterPro" id="IPR018094">
    <property type="entry name" value="Thymidylate_kinase"/>
</dbReference>
<comment type="similarity">
    <text evidence="1">Belongs to the thymidylate kinase family.</text>
</comment>
<reference evidence="3 4" key="1">
    <citation type="journal article" date="2016" name="Nat. Commun.">
        <title>Thousands of microbial genomes shed light on interconnected biogeochemical processes in an aquifer system.</title>
        <authorList>
            <person name="Anantharaman K."/>
            <person name="Brown C.T."/>
            <person name="Hug L.A."/>
            <person name="Sharon I."/>
            <person name="Castelle C.J."/>
            <person name="Probst A.J."/>
            <person name="Thomas B.C."/>
            <person name="Singh A."/>
            <person name="Wilkins M.J."/>
            <person name="Karaoz U."/>
            <person name="Brodie E.L."/>
            <person name="Williams K.H."/>
            <person name="Hubbard S.S."/>
            <person name="Banfield J.F."/>
        </authorList>
    </citation>
    <scope>NUCLEOTIDE SEQUENCE [LARGE SCALE GENOMIC DNA]</scope>
</reference>
<dbReference type="AlphaFoldDB" id="A0A1F7U992"/>
<dbReference type="HAMAP" id="MF_00165">
    <property type="entry name" value="Thymidylate_kinase"/>
    <property type="match status" value="1"/>
</dbReference>
<accession>A0A1F7U992</accession>
<name>A0A1F7U992_9BACT</name>
<keyword evidence="1" id="KW-0808">Transferase</keyword>
<keyword evidence="1" id="KW-0418">Kinase</keyword>
<dbReference type="Gene3D" id="3.40.50.300">
    <property type="entry name" value="P-loop containing nucleotide triphosphate hydrolases"/>
    <property type="match status" value="1"/>
</dbReference>
<evidence type="ECO:0000313" key="4">
    <source>
        <dbReference type="Proteomes" id="UP000176303"/>
    </source>
</evidence>
<dbReference type="GO" id="GO:0006233">
    <property type="term" value="P:dTDP biosynthetic process"/>
    <property type="evidence" value="ECO:0007669"/>
    <property type="project" value="InterPro"/>
</dbReference>
<evidence type="ECO:0000259" key="2">
    <source>
        <dbReference type="Pfam" id="PF02223"/>
    </source>
</evidence>
<comment type="caution">
    <text evidence="3">The sequence shown here is derived from an EMBL/GenBank/DDBJ whole genome shotgun (WGS) entry which is preliminary data.</text>
</comment>
<comment type="caution">
    <text evidence="1">Lacks conserved residue(s) required for the propagation of feature annotation.</text>
</comment>
<evidence type="ECO:0000313" key="3">
    <source>
        <dbReference type="EMBL" id="OGL74284.1"/>
    </source>
</evidence>
<dbReference type="GO" id="GO:0005524">
    <property type="term" value="F:ATP binding"/>
    <property type="evidence" value="ECO:0007669"/>
    <property type="project" value="UniProtKB-UniRule"/>
</dbReference>
<dbReference type="InterPro" id="IPR039430">
    <property type="entry name" value="Thymidylate_kin-like_dom"/>
</dbReference>
<sequence length="233" mass="25876">MFIVVDGIDGSGKGTIVDAMAAALDRAGKRVFDLRAYEKKHGSLPTANDLKKYDVIVSAEPTHAWIGAAIREEMVRSHDYSADSMVDAFALDREVLYRRLLIPLRKMGKFIIQERGLSTTLAYQLVQGATISNILRRPGNALAIKHSPDVLILAILKPEVALRRLASRTGKQDKAIFEKKAFLTKLARRYASPSFRRLFTSRGTRVVSFDTSAPMAVMKKQAMRLLNTLLTSA</sequence>
<comment type="function">
    <text evidence="1">Phosphorylation of dTMP to form dTDP in both de novo and salvage pathways of dTTP synthesis.</text>
</comment>
<dbReference type="EMBL" id="MGDZ01000003">
    <property type="protein sequence ID" value="OGL74284.1"/>
    <property type="molecule type" value="Genomic_DNA"/>
</dbReference>
<evidence type="ECO:0000256" key="1">
    <source>
        <dbReference type="HAMAP-Rule" id="MF_00165"/>
    </source>
</evidence>
<dbReference type="GO" id="GO:0004798">
    <property type="term" value="F:dTMP kinase activity"/>
    <property type="evidence" value="ECO:0007669"/>
    <property type="project" value="UniProtKB-UniRule"/>
</dbReference>
<feature type="domain" description="Thymidylate kinase-like" evidence="2">
    <location>
        <begin position="52"/>
        <end position="192"/>
    </location>
</feature>
<dbReference type="GO" id="GO:0006235">
    <property type="term" value="P:dTTP biosynthetic process"/>
    <property type="evidence" value="ECO:0007669"/>
    <property type="project" value="UniProtKB-UniRule"/>
</dbReference>
<dbReference type="Proteomes" id="UP000176303">
    <property type="component" value="Unassembled WGS sequence"/>
</dbReference>
<organism evidence="3 4">
    <name type="scientific">Candidatus Uhrbacteria bacterium RIFCSPHIGHO2_02_FULL_57_19</name>
    <dbReference type="NCBI Taxonomy" id="1802391"/>
    <lineage>
        <taxon>Bacteria</taxon>
        <taxon>Candidatus Uhriibacteriota</taxon>
    </lineage>
</organism>
<dbReference type="STRING" id="1802391.A3D72_04720"/>
<keyword evidence="1" id="KW-0545">Nucleotide biosynthesis</keyword>
<keyword evidence="1" id="KW-0067">ATP-binding</keyword>
<dbReference type="Pfam" id="PF02223">
    <property type="entry name" value="Thymidylate_kin"/>
    <property type="match status" value="1"/>
</dbReference>